<feature type="transmembrane region" description="Helical" evidence="3">
    <location>
        <begin position="31"/>
        <end position="52"/>
    </location>
</feature>
<sequence>MNDSSAAGGFKQWLMRAPGTLSARENRSYEVFVWLHLILIVDHLVFFLPVYTWLGQPVVAASGGASLLVSVLSFLSLRRGHVDVACLMLPAALLGHVTAATLHFGLESGFMVAVLLSILLLFMSEFPLFIKSVCSCGFLMVVVGTFIMLTHWLPIAPLGFDQRQFLWLLNLLNSGVVVAAMLYRLSAVTLRFERMYQRSANRDSLTNVLNRRGVMAEGERCQRSGLPYAVLLVDVDHFKSINDTYGHACGDDVLRHLARLMTQSVREGDAIGRVGGEEFLVLLQDLDGHGADFIAERLRQRLEKTPCRIKPGVSVQVTASIGTACSRQVTAGLGAIIEQADARLYEAKRRGRNRVVGAESESDIMALDAE</sequence>
<dbReference type="InterPro" id="IPR029787">
    <property type="entry name" value="Nucleotide_cyclase"/>
</dbReference>
<protein>
    <recommendedName>
        <fullName evidence="1">diguanylate cyclase</fullName>
        <ecNumber evidence="1">2.7.7.65</ecNumber>
    </recommendedName>
</protein>
<dbReference type="Pfam" id="PF00990">
    <property type="entry name" value="GGDEF"/>
    <property type="match status" value="1"/>
</dbReference>
<evidence type="ECO:0000259" key="4">
    <source>
        <dbReference type="PROSITE" id="PS50887"/>
    </source>
</evidence>
<evidence type="ECO:0000256" key="1">
    <source>
        <dbReference type="ARBA" id="ARBA00012528"/>
    </source>
</evidence>
<proteinExistence type="predicted"/>
<dbReference type="Proteomes" id="UP001269375">
    <property type="component" value="Unassembled WGS sequence"/>
</dbReference>
<evidence type="ECO:0000313" key="5">
    <source>
        <dbReference type="EMBL" id="MDR5895082.1"/>
    </source>
</evidence>
<keyword evidence="5" id="KW-0808">Transferase</keyword>
<feature type="transmembrane region" description="Helical" evidence="3">
    <location>
        <begin position="84"/>
        <end position="104"/>
    </location>
</feature>
<comment type="caution">
    <text evidence="5">The sequence shown here is derived from an EMBL/GenBank/DDBJ whole genome shotgun (WGS) entry which is preliminary data.</text>
</comment>
<organism evidence="5 6">
    <name type="scientific">Larsenimonas suaedae</name>
    <dbReference type="NCBI Taxonomy" id="1851019"/>
    <lineage>
        <taxon>Bacteria</taxon>
        <taxon>Pseudomonadati</taxon>
        <taxon>Pseudomonadota</taxon>
        <taxon>Gammaproteobacteria</taxon>
        <taxon>Oceanospirillales</taxon>
        <taxon>Halomonadaceae</taxon>
        <taxon>Larsenimonas</taxon>
    </lineage>
</organism>
<dbReference type="EC" id="2.7.7.65" evidence="1"/>
<keyword evidence="6" id="KW-1185">Reference proteome</keyword>
<dbReference type="PROSITE" id="PS50887">
    <property type="entry name" value="GGDEF"/>
    <property type="match status" value="1"/>
</dbReference>
<feature type="transmembrane region" description="Helical" evidence="3">
    <location>
        <begin position="165"/>
        <end position="185"/>
    </location>
</feature>
<keyword evidence="3" id="KW-0472">Membrane</keyword>
<dbReference type="PANTHER" id="PTHR45138">
    <property type="entry name" value="REGULATORY COMPONENTS OF SENSORY TRANSDUCTION SYSTEM"/>
    <property type="match status" value="1"/>
</dbReference>
<comment type="catalytic activity">
    <reaction evidence="2">
        <text>2 GTP = 3',3'-c-di-GMP + 2 diphosphate</text>
        <dbReference type="Rhea" id="RHEA:24898"/>
        <dbReference type="ChEBI" id="CHEBI:33019"/>
        <dbReference type="ChEBI" id="CHEBI:37565"/>
        <dbReference type="ChEBI" id="CHEBI:58805"/>
        <dbReference type="EC" id="2.7.7.65"/>
    </reaction>
</comment>
<gene>
    <name evidence="5" type="ORF">QC825_03190</name>
</gene>
<accession>A0ABU1GU15</accession>
<evidence type="ECO:0000313" key="6">
    <source>
        <dbReference type="Proteomes" id="UP001269375"/>
    </source>
</evidence>
<evidence type="ECO:0000256" key="2">
    <source>
        <dbReference type="ARBA" id="ARBA00034247"/>
    </source>
</evidence>
<dbReference type="EMBL" id="JARWAO010000001">
    <property type="protein sequence ID" value="MDR5895082.1"/>
    <property type="molecule type" value="Genomic_DNA"/>
</dbReference>
<dbReference type="SMART" id="SM00267">
    <property type="entry name" value="GGDEF"/>
    <property type="match status" value="1"/>
</dbReference>
<dbReference type="RefSeq" id="WP_251592265.1">
    <property type="nucleotide sequence ID" value="NZ_JAMLJI010000002.1"/>
</dbReference>
<dbReference type="Gene3D" id="3.30.70.270">
    <property type="match status" value="1"/>
</dbReference>
<dbReference type="InterPro" id="IPR043128">
    <property type="entry name" value="Rev_trsase/Diguanyl_cyclase"/>
</dbReference>
<keyword evidence="3" id="KW-0812">Transmembrane</keyword>
<feature type="transmembrane region" description="Helical" evidence="3">
    <location>
        <begin position="136"/>
        <end position="153"/>
    </location>
</feature>
<dbReference type="CDD" id="cd01949">
    <property type="entry name" value="GGDEF"/>
    <property type="match status" value="1"/>
</dbReference>
<dbReference type="SUPFAM" id="SSF55073">
    <property type="entry name" value="Nucleotide cyclase"/>
    <property type="match status" value="1"/>
</dbReference>
<dbReference type="GO" id="GO:0052621">
    <property type="term" value="F:diguanylate cyclase activity"/>
    <property type="evidence" value="ECO:0007669"/>
    <property type="project" value="UniProtKB-EC"/>
</dbReference>
<keyword evidence="3" id="KW-1133">Transmembrane helix</keyword>
<keyword evidence="5" id="KW-0548">Nucleotidyltransferase</keyword>
<dbReference type="InterPro" id="IPR050469">
    <property type="entry name" value="Diguanylate_Cyclase"/>
</dbReference>
<feature type="transmembrane region" description="Helical" evidence="3">
    <location>
        <begin position="110"/>
        <end position="129"/>
    </location>
</feature>
<dbReference type="InterPro" id="IPR000160">
    <property type="entry name" value="GGDEF_dom"/>
</dbReference>
<name>A0ABU1GU15_9GAMM</name>
<feature type="domain" description="GGDEF" evidence="4">
    <location>
        <begin position="226"/>
        <end position="360"/>
    </location>
</feature>
<evidence type="ECO:0000256" key="3">
    <source>
        <dbReference type="SAM" id="Phobius"/>
    </source>
</evidence>
<dbReference type="NCBIfam" id="TIGR00254">
    <property type="entry name" value="GGDEF"/>
    <property type="match status" value="1"/>
</dbReference>
<dbReference type="PANTHER" id="PTHR45138:SF9">
    <property type="entry name" value="DIGUANYLATE CYCLASE DGCM-RELATED"/>
    <property type="match status" value="1"/>
</dbReference>
<feature type="transmembrane region" description="Helical" evidence="3">
    <location>
        <begin position="58"/>
        <end position="77"/>
    </location>
</feature>
<reference evidence="5 6" key="1">
    <citation type="submission" date="2023-04" db="EMBL/GenBank/DDBJ databases">
        <title>A long-awaited taxogenomic arrangement of the family Halomonadaceae.</title>
        <authorList>
            <person name="De La Haba R."/>
            <person name="Chuvochina M."/>
            <person name="Wittouck S."/>
            <person name="Arahal D.R."/>
            <person name="Sanchez-Porro C."/>
            <person name="Hugenholtz P."/>
            <person name="Ventosa A."/>
        </authorList>
    </citation>
    <scope>NUCLEOTIDE SEQUENCE [LARGE SCALE GENOMIC DNA]</scope>
    <source>
        <strain evidence="5 6">DSM 22428</strain>
    </source>
</reference>